<protein>
    <recommendedName>
        <fullName evidence="5">Acyltransferase 3 domain-containing protein</fullName>
    </recommendedName>
</protein>
<dbReference type="PANTHER" id="PTHR11161">
    <property type="entry name" value="O-ACYLTRANSFERASE"/>
    <property type="match status" value="1"/>
</dbReference>
<reference evidence="3" key="2">
    <citation type="submission" date="2020-05" db="UniProtKB">
        <authorList>
            <consortium name="EnsemblMetazoa"/>
        </authorList>
    </citation>
    <scope>IDENTIFICATION</scope>
    <source>
        <strain evidence="3">WRAIR2</strain>
    </source>
</reference>
<dbReference type="EnsemblMetazoa" id="ADIR007743-RA">
    <property type="protein sequence ID" value="ADIR007743-PA"/>
    <property type="gene ID" value="ADIR007743"/>
</dbReference>
<feature type="transmembrane region" description="Helical" evidence="1">
    <location>
        <begin position="33"/>
        <end position="63"/>
    </location>
</feature>
<organism evidence="3 4">
    <name type="scientific">Anopheles dirus</name>
    <dbReference type="NCBI Taxonomy" id="7168"/>
    <lineage>
        <taxon>Eukaryota</taxon>
        <taxon>Metazoa</taxon>
        <taxon>Ecdysozoa</taxon>
        <taxon>Arthropoda</taxon>
        <taxon>Hexapoda</taxon>
        <taxon>Insecta</taxon>
        <taxon>Pterygota</taxon>
        <taxon>Neoptera</taxon>
        <taxon>Endopterygota</taxon>
        <taxon>Diptera</taxon>
        <taxon>Nematocera</taxon>
        <taxon>Culicoidea</taxon>
        <taxon>Culicidae</taxon>
        <taxon>Anophelinae</taxon>
        <taxon>Anopheles</taxon>
    </lineage>
</organism>
<evidence type="ECO:0000313" key="3">
    <source>
        <dbReference type="EnsemblMetazoa" id="ADIR007743-PA"/>
    </source>
</evidence>
<evidence type="ECO:0000256" key="1">
    <source>
        <dbReference type="SAM" id="Phobius"/>
    </source>
</evidence>
<keyword evidence="1" id="KW-0812">Transmembrane</keyword>
<evidence type="ECO:0008006" key="5">
    <source>
        <dbReference type="Google" id="ProtNLM"/>
    </source>
</evidence>
<name>A0A182NJB9_9DIPT</name>
<keyword evidence="2" id="KW-0732">Signal</keyword>
<accession>A0A182NJB9</accession>
<dbReference type="AlphaFoldDB" id="A0A182NJB9"/>
<dbReference type="Proteomes" id="UP000075884">
    <property type="component" value="Unassembled WGS sequence"/>
</dbReference>
<proteinExistence type="predicted"/>
<dbReference type="VEuPathDB" id="VectorBase:ADIR007743"/>
<feature type="signal peptide" evidence="2">
    <location>
        <begin position="1"/>
        <end position="17"/>
    </location>
</feature>
<feature type="transmembrane region" description="Helical" evidence="1">
    <location>
        <begin position="84"/>
        <end position="101"/>
    </location>
</feature>
<feature type="chain" id="PRO_5008129949" description="Acyltransferase 3 domain-containing protein" evidence="2">
    <location>
        <begin position="18"/>
        <end position="150"/>
    </location>
</feature>
<dbReference type="PANTHER" id="PTHR11161:SF22">
    <property type="entry name" value="ACYLTRANSFERASE 3 DOMAIN-CONTAINING PROTEIN-RELATED"/>
    <property type="match status" value="1"/>
</dbReference>
<sequence length="150" mass="17668">MLSVFIILAIHVSICFTAGPTTNMRPLEEFFDVRLFLMIASAFPLQVHTFFAISGVLLAVQFLDHVASKPGDRRVGWSFLWKGLVMRYLRVFPVLFVVWLYQVSWLDWFSRGPGDYRYFGLEKDNCRTNGWLNFLFLNNYFKYSNMVRNE</sequence>
<keyword evidence="4" id="KW-1185">Reference proteome</keyword>
<dbReference type="InterPro" id="IPR052728">
    <property type="entry name" value="O2_lipid_transport_reg"/>
</dbReference>
<keyword evidence="1" id="KW-0472">Membrane</keyword>
<reference evidence="4" key="1">
    <citation type="submission" date="2013-03" db="EMBL/GenBank/DDBJ databases">
        <title>The Genome Sequence of Anopheles dirus WRAIR2.</title>
        <authorList>
            <consortium name="The Broad Institute Genomics Platform"/>
            <person name="Neafsey D.E."/>
            <person name="Walton C."/>
            <person name="Walker B."/>
            <person name="Young S.K."/>
            <person name="Zeng Q."/>
            <person name="Gargeya S."/>
            <person name="Fitzgerald M."/>
            <person name="Haas B."/>
            <person name="Abouelleil A."/>
            <person name="Allen A.W."/>
            <person name="Alvarado L."/>
            <person name="Arachchi H.M."/>
            <person name="Berlin A.M."/>
            <person name="Chapman S.B."/>
            <person name="Gainer-Dewar J."/>
            <person name="Goldberg J."/>
            <person name="Griggs A."/>
            <person name="Gujja S."/>
            <person name="Hansen M."/>
            <person name="Howarth C."/>
            <person name="Imamovic A."/>
            <person name="Ireland A."/>
            <person name="Larimer J."/>
            <person name="McCowan C."/>
            <person name="Murphy C."/>
            <person name="Pearson M."/>
            <person name="Poon T.W."/>
            <person name="Priest M."/>
            <person name="Roberts A."/>
            <person name="Saif S."/>
            <person name="Shea T."/>
            <person name="Sisk P."/>
            <person name="Sykes S."/>
            <person name="Wortman J."/>
            <person name="Nusbaum C."/>
            <person name="Birren B."/>
        </authorList>
    </citation>
    <scope>NUCLEOTIDE SEQUENCE [LARGE SCALE GENOMIC DNA]</scope>
    <source>
        <strain evidence="4">WRAIR2</strain>
    </source>
</reference>
<evidence type="ECO:0000313" key="4">
    <source>
        <dbReference type="Proteomes" id="UP000075884"/>
    </source>
</evidence>
<evidence type="ECO:0000256" key="2">
    <source>
        <dbReference type="SAM" id="SignalP"/>
    </source>
</evidence>
<keyword evidence="1" id="KW-1133">Transmembrane helix</keyword>